<reference evidence="1 4" key="3">
    <citation type="submission" date="2019-12" db="EMBL/GenBank/DDBJ databases">
        <title>Chromosome-level assembly of the Caenorhabditis remanei genome.</title>
        <authorList>
            <person name="Teterina A.A."/>
            <person name="Willis J.H."/>
            <person name="Phillips P.C."/>
        </authorList>
    </citation>
    <scope>NUCLEOTIDE SEQUENCE [LARGE SCALE GENOMIC DNA]</scope>
    <source>
        <strain evidence="1 4">PX506</strain>
        <tissue evidence="1">Whole organism</tissue>
    </source>
</reference>
<organism evidence="2 3">
    <name type="scientific">Caenorhabditis remanei</name>
    <name type="common">Caenorhabditis vulgaris</name>
    <dbReference type="NCBI Taxonomy" id="31234"/>
    <lineage>
        <taxon>Eukaryota</taxon>
        <taxon>Metazoa</taxon>
        <taxon>Ecdysozoa</taxon>
        <taxon>Nematoda</taxon>
        <taxon>Chromadorea</taxon>
        <taxon>Rhabditida</taxon>
        <taxon>Rhabditina</taxon>
        <taxon>Rhabditomorpha</taxon>
        <taxon>Rhabditoidea</taxon>
        <taxon>Rhabditidae</taxon>
        <taxon>Peloderinae</taxon>
        <taxon>Caenorhabditis</taxon>
    </lineage>
</organism>
<evidence type="ECO:0000313" key="4">
    <source>
        <dbReference type="Proteomes" id="UP000483820"/>
    </source>
</evidence>
<evidence type="ECO:0000313" key="2">
    <source>
        <dbReference type="EMBL" id="OZG06228.1"/>
    </source>
</evidence>
<accession>A0A261B887</accession>
<dbReference type="Proteomes" id="UP000483820">
    <property type="component" value="Chromosome X"/>
</dbReference>
<feature type="non-terminal residue" evidence="2">
    <location>
        <position position="1"/>
    </location>
</feature>
<proteinExistence type="predicted"/>
<comment type="caution">
    <text evidence="2">The sequence shown here is derived from an EMBL/GenBank/DDBJ whole genome shotgun (WGS) entry which is preliminary data.</text>
</comment>
<dbReference type="EMBL" id="NMWX01000001">
    <property type="protein sequence ID" value="OZG06228.1"/>
    <property type="molecule type" value="Genomic_DNA"/>
</dbReference>
<reference evidence="2" key="2">
    <citation type="submission" date="2017-08" db="EMBL/GenBank/DDBJ databases">
        <authorList>
            <person name="de Groot N.N."/>
        </authorList>
    </citation>
    <scope>NUCLEOTIDE SEQUENCE [LARGE SCALE GENOMIC DNA]</scope>
    <source>
        <strain evidence="2">PX439</strain>
    </source>
</reference>
<dbReference type="AlphaFoldDB" id="A0A261B887"/>
<protein>
    <submittedName>
        <fullName evidence="2">Uncharacterized protein</fullName>
    </submittedName>
</protein>
<gene>
    <name evidence="2" type="ORF">FL82_00405</name>
    <name evidence="1" type="ORF">GCK72_023656</name>
</gene>
<dbReference type="Proteomes" id="UP000216624">
    <property type="component" value="Unassembled WGS sequence"/>
</dbReference>
<sequence length="102" mass="12299">MMNHQKRVISMEEYMFDIEEFSEIRNYHFQLADGLDLLLCDTKVQNHIEFPLQIESLKRSGAFIILHANENYNKFTRRLEDVNEDMLVLTSYIVRHLYLDED</sequence>
<evidence type="ECO:0000313" key="1">
    <source>
        <dbReference type="EMBL" id="KAF1747195.1"/>
    </source>
</evidence>
<keyword evidence="3" id="KW-1185">Reference proteome</keyword>
<reference evidence="3" key="1">
    <citation type="submission" date="2017-08" db="EMBL/GenBank/DDBJ databases">
        <authorList>
            <person name="Fierst J.L."/>
        </authorList>
    </citation>
    <scope>NUCLEOTIDE SEQUENCE [LARGE SCALE GENOMIC DNA]</scope>
    <source>
        <strain evidence="3">PX439</strain>
    </source>
</reference>
<name>A0A261B887_CAERE</name>
<dbReference type="EMBL" id="WUAV01000006">
    <property type="protein sequence ID" value="KAF1747195.1"/>
    <property type="molecule type" value="Genomic_DNA"/>
</dbReference>
<evidence type="ECO:0000313" key="3">
    <source>
        <dbReference type="Proteomes" id="UP000216624"/>
    </source>
</evidence>